<dbReference type="PROSITE" id="PS51257">
    <property type="entry name" value="PROKAR_LIPOPROTEIN"/>
    <property type="match status" value="1"/>
</dbReference>
<evidence type="ECO:0008006" key="3">
    <source>
        <dbReference type="Google" id="ProtNLM"/>
    </source>
</evidence>
<dbReference type="Proteomes" id="UP000664109">
    <property type="component" value="Unassembled WGS sequence"/>
</dbReference>
<dbReference type="NCBIfam" id="NF046120">
    <property type="entry name" value="lipo_SCO0607"/>
    <property type="match status" value="1"/>
</dbReference>
<protein>
    <recommendedName>
        <fullName evidence="3">Lipoprotein</fullName>
    </recommendedName>
</protein>
<evidence type="ECO:0000313" key="1">
    <source>
        <dbReference type="EMBL" id="MBM9617288.1"/>
    </source>
</evidence>
<dbReference type="EMBL" id="JAFEJA010000001">
    <property type="protein sequence ID" value="MBM9617288.1"/>
    <property type="molecule type" value="Genomic_DNA"/>
</dbReference>
<reference evidence="1 2" key="1">
    <citation type="journal article" date="2016" name="Arch. Microbiol.">
        <title>Streptomyces zhihengii sp. nov., isolated from rhizospheric soil of Psammosilene tunicoides.</title>
        <authorList>
            <person name="Huang M.J."/>
            <person name="Fei J.J."/>
            <person name="Salam N."/>
            <person name="Kim C.J."/>
            <person name="Hozzein W.N."/>
            <person name="Xiao M."/>
            <person name="Huang H.Q."/>
            <person name="Li W.J."/>
        </authorList>
    </citation>
    <scope>NUCLEOTIDE SEQUENCE [LARGE SCALE GENOMIC DNA]</scope>
    <source>
        <strain evidence="1 2">YIM T102</strain>
    </source>
</reference>
<comment type="caution">
    <text evidence="1">The sequence shown here is derived from an EMBL/GenBank/DDBJ whole genome shotgun (WGS) entry which is preliminary data.</text>
</comment>
<dbReference type="InterPro" id="IPR058119">
    <property type="entry name" value="SCO0607-like"/>
</dbReference>
<gene>
    <name evidence="1" type="ORF">JE024_00800</name>
</gene>
<keyword evidence="2" id="KW-1185">Reference proteome</keyword>
<proteinExistence type="predicted"/>
<organism evidence="1 2">
    <name type="scientific">Streptomyces zhihengii</name>
    <dbReference type="NCBI Taxonomy" id="1818004"/>
    <lineage>
        <taxon>Bacteria</taxon>
        <taxon>Bacillati</taxon>
        <taxon>Actinomycetota</taxon>
        <taxon>Actinomycetes</taxon>
        <taxon>Kitasatosporales</taxon>
        <taxon>Streptomycetaceae</taxon>
        <taxon>Streptomyces</taxon>
    </lineage>
</organism>
<sequence length="97" mass="10170">MRTAAAAALVGAAALATLTGCSGLSFQDDICSGGEYPVMSIGSTGSACVKDGEKVPEGYTRYPEGKVPQKVDDEWDVYWRTHSLDEDGKVIDVPEAG</sequence>
<accession>A0ABS2UIT9</accession>
<name>A0ABS2UIT9_9ACTN</name>
<evidence type="ECO:0000313" key="2">
    <source>
        <dbReference type="Proteomes" id="UP000664109"/>
    </source>
</evidence>